<reference evidence="1" key="1">
    <citation type="submission" date="2022-10" db="EMBL/GenBank/DDBJ databases">
        <title>Genome Sequence of Xylaria curta.</title>
        <authorList>
            <person name="Buettner E."/>
        </authorList>
    </citation>
    <scope>NUCLEOTIDE SEQUENCE</scope>
    <source>
        <strain evidence="1">Babe10</strain>
    </source>
</reference>
<keyword evidence="2" id="KW-1185">Reference proteome</keyword>
<comment type="caution">
    <text evidence="1">The sequence shown here is derived from an EMBL/GenBank/DDBJ whole genome shotgun (WGS) entry which is preliminary data.</text>
</comment>
<name>A0ACC1PQU7_9PEZI</name>
<proteinExistence type="predicted"/>
<dbReference type="Proteomes" id="UP001143856">
    <property type="component" value="Unassembled WGS sequence"/>
</dbReference>
<protein>
    <submittedName>
        <fullName evidence="1">Uncharacterized protein</fullName>
    </submittedName>
</protein>
<sequence length="292" mass="34110">MPVTHSIPQFGQLPVELRNIIWRFACQSGPMRLTLVKEYHGYHAVVECFILPPKWHEHVSKHQNHRMAILHVNSEARSEALRRLDLISTHQFPFFMNHSEHKRFHHGGEAQRPQPRFLAVDWQEDLMHIPWYPDLDVKHAAPFDKVTRLAINAGRDVGYVMAEKISKRTWVRKLLETFTVLEHLTIVFDGNFYDAPSEMRDYDYISCVKDIPKDKYYFSPSPKKTVDDWLLCVLSKGSMDPRALDDCGMEPWPYHSGESTTDDVDLIRKIGKSLRPSLKVQDVVDTTMLFLW</sequence>
<dbReference type="EMBL" id="JAPDGR010000063">
    <property type="protein sequence ID" value="KAJ2997265.1"/>
    <property type="molecule type" value="Genomic_DNA"/>
</dbReference>
<accession>A0ACC1PQU7</accession>
<evidence type="ECO:0000313" key="1">
    <source>
        <dbReference type="EMBL" id="KAJ2997265.1"/>
    </source>
</evidence>
<organism evidence="1 2">
    <name type="scientific">Xylaria curta</name>
    <dbReference type="NCBI Taxonomy" id="42375"/>
    <lineage>
        <taxon>Eukaryota</taxon>
        <taxon>Fungi</taxon>
        <taxon>Dikarya</taxon>
        <taxon>Ascomycota</taxon>
        <taxon>Pezizomycotina</taxon>
        <taxon>Sordariomycetes</taxon>
        <taxon>Xylariomycetidae</taxon>
        <taxon>Xylariales</taxon>
        <taxon>Xylariaceae</taxon>
        <taxon>Xylaria</taxon>
    </lineage>
</organism>
<evidence type="ECO:0000313" key="2">
    <source>
        <dbReference type="Proteomes" id="UP001143856"/>
    </source>
</evidence>
<gene>
    <name evidence="1" type="ORF">NUW58_g697</name>
</gene>